<dbReference type="Pfam" id="PF01048">
    <property type="entry name" value="PNP_UDP_1"/>
    <property type="match status" value="1"/>
</dbReference>
<dbReference type="GO" id="GO:0005829">
    <property type="term" value="C:cytosol"/>
    <property type="evidence" value="ECO:0007669"/>
    <property type="project" value="TreeGrafter"/>
</dbReference>
<dbReference type="GO" id="GO:0019284">
    <property type="term" value="P:L-methionine salvage from S-adenosylmethionine"/>
    <property type="evidence" value="ECO:0007669"/>
    <property type="project" value="TreeGrafter"/>
</dbReference>
<organism evidence="2">
    <name type="scientific">Desulfobacca acetoxidans</name>
    <dbReference type="NCBI Taxonomy" id="60893"/>
    <lineage>
        <taxon>Bacteria</taxon>
        <taxon>Pseudomonadati</taxon>
        <taxon>Thermodesulfobacteriota</taxon>
        <taxon>Desulfobaccia</taxon>
        <taxon>Desulfobaccales</taxon>
        <taxon>Desulfobaccaceae</taxon>
        <taxon>Desulfobacca</taxon>
    </lineage>
</organism>
<gene>
    <name evidence="2" type="ORF">ENW96_10850</name>
</gene>
<dbReference type="InterPro" id="IPR035994">
    <property type="entry name" value="Nucleoside_phosphorylase_sf"/>
</dbReference>
<dbReference type="EMBL" id="DTMF01000265">
    <property type="protein sequence ID" value="HGF34867.1"/>
    <property type="molecule type" value="Genomic_DNA"/>
</dbReference>
<dbReference type="PANTHER" id="PTHR46832:SF1">
    <property type="entry name" value="5'-METHYLTHIOADENOSINE_S-ADENOSYLHOMOCYSTEINE NUCLEOSIDASE"/>
    <property type="match status" value="1"/>
</dbReference>
<feature type="domain" description="Nucleoside phosphorylase" evidence="1">
    <location>
        <begin position="9"/>
        <end position="210"/>
    </location>
</feature>
<name>A0A7C3Z2A3_9BACT</name>
<protein>
    <recommendedName>
        <fullName evidence="1">Nucleoside phosphorylase domain-containing protein</fullName>
    </recommendedName>
</protein>
<sequence>MLRAPVVFALLAALSQEVRPFLRLVGGQRLPGIPLAAWEFACRAGRGVVVLSGLGGDAAARAAAWLLEQCRPQVLVSFGFGGAVTPGLAPGDLVLGEACWRYEPGQGTLRELLAPSPPWALHSLLDRLRAVGLPAFRGSVVTSPAIISKAAQGGPLLGLSHPVLDLETGAAALAAWDKGLPFLALRAVTDPASEEIPDFIAQAVRKRNELTAVDALAWLAADPRRLPALVRLWRRSRLASRRLARALGVVLNECRGEGGKRGDLPVLLPGKDMIRPD</sequence>
<dbReference type="SUPFAM" id="SSF53167">
    <property type="entry name" value="Purine and uridine phosphorylases"/>
    <property type="match status" value="1"/>
</dbReference>
<dbReference type="PANTHER" id="PTHR46832">
    <property type="entry name" value="5'-METHYLTHIOADENOSINE/S-ADENOSYLHOMOCYSTEINE NUCLEOSIDASE"/>
    <property type="match status" value="1"/>
</dbReference>
<reference evidence="2" key="1">
    <citation type="journal article" date="2020" name="mSystems">
        <title>Genome- and Community-Level Interaction Insights into Carbon Utilization and Element Cycling Functions of Hydrothermarchaeota in Hydrothermal Sediment.</title>
        <authorList>
            <person name="Zhou Z."/>
            <person name="Liu Y."/>
            <person name="Xu W."/>
            <person name="Pan J."/>
            <person name="Luo Z.H."/>
            <person name="Li M."/>
        </authorList>
    </citation>
    <scope>NUCLEOTIDE SEQUENCE [LARGE SCALE GENOMIC DNA]</scope>
    <source>
        <strain evidence="2">SpSt-897</strain>
    </source>
</reference>
<dbReference type="AlphaFoldDB" id="A0A7C3Z2A3"/>
<evidence type="ECO:0000313" key="2">
    <source>
        <dbReference type="EMBL" id="HGF34867.1"/>
    </source>
</evidence>
<dbReference type="InterPro" id="IPR000845">
    <property type="entry name" value="Nucleoside_phosphorylase_d"/>
</dbReference>
<evidence type="ECO:0000259" key="1">
    <source>
        <dbReference type="Pfam" id="PF01048"/>
    </source>
</evidence>
<dbReference type="Gene3D" id="3.40.50.1580">
    <property type="entry name" value="Nucleoside phosphorylase domain"/>
    <property type="match status" value="1"/>
</dbReference>
<dbReference type="GO" id="GO:0009116">
    <property type="term" value="P:nucleoside metabolic process"/>
    <property type="evidence" value="ECO:0007669"/>
    <property type="project" value="InterPro"/>
</dbReference>
<dbReference type="GO" id="GO:0008782">
    <property type="term" value="F:adenosylhomocysteine nucleosidase activity"/>
    <property type="evidence" value="ECO:0007669"/>
    <property type="project" value="TreeGrafter"/>
</dbReference>
<comment type="caution">
    <text evidence="2">The sequence shown here is derived from an EMBL/GenBank/DDBJ whole genome shotgun (WGS) entry which is preliminary data.</text>
</comment>
<accession>A0A7C3Z2A3</accession>
<dbReference type="GO" id="GO:0008930">
    <property type="term" value="F:methylthioadenosine nucleosidase activity"/>
    <property type="evidence" value="ECO:0007669"/>
    <property type="project" value="TreeGrafter"/>
</dbReference>
<proteinExistence type="predicted"/>